<dbReference type="EMBL" id="BARW01000379">
    <property type="protein sequence ID" value="GAI63622.1"/>
    <property type="molecule type" value="Genomic_DNA"/>
</dbReference>
<name>X1Q547_9ZZZZ</name>
<organism evidence="1">
    <name type="scientific">marine sediment metagenome</name>
    <dbReference type="NCBI Taxonomy" id="412755"/>
    <lineage>
        <taxon>unclassified sequences</taxon>
        <taxon>metagenomes</taxon>
        <taxon>ecological metagenomes</taxon>
    </lineage>
</organism>
<sequence>MKRKGFSIVFALVLTVALTLLPAMPVLASEPVTEYYGDVTLSGGSQSGNFPEVWDLTADDELVLSFTYNANGLVDDSGCHAWAELGVREVGHSNFNPTWMVEGAGVWLATDYDWTANTFDPDPPSAPTLDLDDKLILQKAGGHGEGDYNLPSTPPNPWANHRIWFDRDGVDQWQGEDPSRPLVVDGRTYNTGGRYDIVITLQADSDTSGTAYMTVNGLSQGFETDGNWNTMELSPAGMTFTGDMTQMQVFYGLYGYGATHRVVFENITVTGCPGTLPMSKFHIDHAKIDFKKKADDDKVRVQGKLELDLVNGDGVDISDLVTVTVGPLSDTITMELKGKKGEKWEYKRPKGGTGDIKHMTINWKNGNFDIR</sequence>
<protein>
    <submittedName>
        <fullName evidence="1">Uncharacterized protein</fullName>
    </submittedName>
</protein>
<feature type="non-terminal residue" evidence="1">
    <location>
        <position position="371"/>
    </location>
</feature>
<gene>
    <name evidence="1" type="ORF">S12H4_01769</name>
</gene>
<comment type="caution">
    <text evidence="1">The sequence shown here is derived from an EMBL/GenBank/DDBJ whole genome shotgun (WGS) entry which is preliminary data.</text>
</comment>
<dbReference type="AlphaFoldDB" id="X1Q547"/>
<reference evidence="1" key="1">
    <citation type="journal article" date="2014" name="Front. Microbiol.">
        <title>High frequency of phylogenetically diverse reductive dehalogenase-homologous genes in deep subseafloor sedimentary metagenomes.</title>
        <authorList>
            <person name="Kawai M."/>
            <person name="Futagami T."/>
            <person name="Toyoda A."/>
            <person name="Takaki Y."/>
            <person name="Nishi S."/>
            <person name="Hori S."/>
            <person name="Arai W."/>
            <person name="Tsubouchi T."/>
            <person name="Morono Y."/>
            <person name="Uchiyama I."/>
            <person name="Ito T."/>
            <person name="Fujiyama A."/>
            <person name="Inagaki F."/>
            <person name="Takami H."/>
        </authorList>
    </citation>
    <scope>NUCLEOTIDE SEQUENCE</scope>
    <source>
        <strain evidence="1">Expedition CK06-06</strain>
    </source>
</reference>
<proteinExistence type="predicted"/>
<evidence type="ECO:0000313" key="1">
    <source>
        <dbReference type="EMBL" id="GAI63622.1"/>
    </source>
</evidence>
<accession>X1Q547</accession>